<name>V6CKX6_MALDO</name>
<dbReference type="InterPro" id="IPR000504">
    <property type="entry name" value="RRM_dom"/>
</dbReference>
<feature type="domain" description="RRM" evidence="3">
    <location>
        <begin position="192"/>
        <end position="290"/>
    </location>
</feature>
<dbReference type="Pfam" id="PF00076">
    <property type="entry name" value="RRM_1"/>
    <property type="match status" value="1"/>
</dbReference>
<dbReference type="PROSITE" id="PS50102">
    <property type="entry name" value="RRM"/>
    <property type="match status" value="1"/>
</dbReference>
<evidence type="ECO:0000313" key="4">
    <source>
        <dbReference type="EMBL" id="CDK13061.1"/>
    </source>
</evidence>
<dbReference type="GO" id="GO:0000159">
    <property type="term" value="C:protein phosphatase type 2A complex"/>
    <property type="evidence" value="ECO:0007669"/>
    <property type="project" value="TreeGrafter"/>
</dbReference>
<dbReference type="Gene3D" id="3.30.70.330">
    <property type="match status" value="1"/>
</dbReference>
<protein>
    <recommendedName>
        <fullName evidence="3">RRM domain-containing protein</fullName>
    </recommendedName>
</protein>
<dbReference type="PANTHER" id="PTHR14095:SF0">
    <property type="entry name" value="MIP22305P"/>
    <property type="match status" value="1"/>
</dbReference>
<proteinExistence type="predicted"/>
<evidence type="ECO:0000259" key="3">
    <source>
        <dbReference type="PROSITE" id="PS50102"/>
    </source>
</evidence>
<dbReference type="InterPro" id="IPR012677">
    <property type="entry name" value="Nucleotide-bd_a/b_plait_sf"/>
</dbReference>
<dbReference type="InterPro" id="IPR035979">
    <property type="entry name" value="RBD_domain_sf"/>
</dbReference>
<dbReference type="GO" id="GO:0019888">
    <property type="term" value="F:protein phosphatase regulator activity"/>
    <property type="evidence" value="ECO:0007669"/>
    <property type="project" value="TreeGrafter"/>
</dbReference>
<organism evidence="4">
    <name type="scientific">Malus domestica</name>
    <name type="common">Apple</name>
    <name type="synonym">Pyrus malus</name>
    <dbReference type="NCBI Taxonomy" id="3750"/>
    <lineage>
        <taxon>Eukaryota</taxon>
        <taxon>Viridiplantae</taxon>
        <taxon>Streptophyta</taxon>
        <taxon>Embryophyta</taxon>
        <taxon>Tracheophyta</taxon>
        <taxon>Spermatophyta</taxon>
        <taxon>Magnoliopsida</taxon>
        <taxon>eudicotyledons</taxon>
        <taxon>Gunneridae</taxon>
        <taxon>Pentapetalae</taxon>
        <taxon>rosids</taxon>
        <taxon>fabids</taxon>
        <taxon>Rosales</taxon>
        <taxon>Rosaceae</taxon>
        <taxon>Amygdaloideae</taxon>
        <taxon>Maleae</taxon>
        <taxon>Malus</taxon>
    </lineage>
</organism>
<dbReference type="SMART" id="SM00360">
    <property type="entry name" value="RRM"/>
    <property type="match status" value="1"/>
</dbReference>
<dbReference type="EMBL" id="HG792601">
    <property type="protein sequence ID" value="CDK13061.1"/>
    <property type="molecule type" value="Genomic_DNA"/>
</dbReference>
<dbReference type="Gene3D" id="1.10.238.230">
    <property type="match status" value="1"/>
</dbReference>
<evidence type="ECO:0000256" key="1">
    <source>
        <dbReference type="PROSITE-ProRule" id="PRU00176"/>
    </source>
</evidence>
<feature type="compositionally biased region" description="Polar residues" evidence="2">
    <location>
        <begin position="64"/>
        <end position="80"/>
    </location>
</feature>
<dbReference type="AlphaFoldDB" id="V6CKX6"/>
<dbReference type="GO" id="GO:0003723">
    <property type="term" value="F:RNA binding"/>
    <property type="evidence" value="ECO:0007669"/>
    <property type="project" value="UniProtKB-UniRule"/>
</dbReference>
<dbReference type="PANTHER" id="PTHR14095">
    <property type="entry name" value="PHOSPHATASE 2A REGULATORY SUBUNIT-RELATED"/>
    <property type="match status" value="1"/>
</dbReference>
<keyword evidence="1" id="KW-0694">RNA-binding</keyword>
<feature type="compositionally biased region" description="Low complexity" evidence="2">
    <location>
        <begin position="84"/>
        <end position="101"/>
    </location>
</feature>
<gene>
    <name evidence="4" type="primary">PP2A-GdRvi1-R</name>
</gene>
<sequence length="389" mass="43981">MEIVVDAASFDAELLQLNEVSPLALKSNPSYVQSLFEQWLSLPDTNRLVTQLLTEAKAGRPLNVQGNSFSPHATAGSTLPSMFPAGSAPPLSPRSSSGSPRIMKQRIGPSHLGFPLKVVSEPVKEVIPQFYFLNGRPPPNELKDQCLFRIKQFFSGNSDELQIHEFKSVAKDICKLPSFFSTSLFRKIDANSTGFVTRKMSLNTNNNLMERFSHMIIDFFVAILVMRFLYEELKALCFIHSKVVRDKRTGKTKGFGFVSFANPSDLAGALKEMNGKYVGNRPIKLRKSNWRERIDYDALERQKVICTYQVFLLYFICGRTTLTRKQSLRRRVYCTSELETSGRRGEYGNWGSEEVRSSILKRDSVCLEHGSVQQMPNTSGWILYVLSST</sequence>
<feature type="region of interest" description="Disordered" evidence="2">
    <location>
        <begin position="63"/>
        <end position="104"/>
    </location>
</feature>
<reference evidence="4" key="1">
    <citation type="submission" date="2013-10" db="EMBL/GenBank/DDBJ databases">
        <title>High-resolution genetic and physical map of the Rvi1 (Vg) apple scab resistance locus.</title>
        <authorList>
            <person name="Cova V."/>
            <person name="Lasserre-Zuber P."/>
            <person name="Piazza S."/>
            <person name="Cestaro A."/>
            <person name="Velasco R."/>
            <person name="Durel C.E."/>
            <person name="Malnoy M."/>
        </authorList>
    </citation>
    <scope>NUCLEOTIDE SEQUENCE</scope>
</reference>
<evidence type="ECO:0000256" key="2">
    <source>
        <dbReference type="SAM" id="MobiDB-lite"/>
    </source>
</evidence>
<dbReference type="SUPFAM" id="SSF54928">
    <property type="entry name" value="RNA-binding domain, RBD"/>
    <property type="match status" value="1"/>
</dbReference>
<accession>V6CKX6</accession>